<gene>
    <name evidence="2" type="ORF">K1W69_04220</name>
</gene>
<protein>
    <submittedName>
        <fullName evidence="2">Uncharacterized protein</fullName>
    </submittedName>
</protein>
<comment type="caution">
    <text evidence="2">The sequence shown here is derived from an EMBL/GenBank/DDBJ whole genome shotgun (WGS) entry which is preliminary data.</text>
</comment>
<dbReference type="AlphaFoldDB" id="A0AAE2ZKW1"/>
<proteinExistence type="predicted"/>
<accession>A0AAE2ZKW1</accession>
<dbReference type="EMBL" id="JAICBX010000001">
    <property type="protein sequence ID" value="MBW8636385.1"/>
    <property type="molecule type" value="Genomic_DNA"/>
</dbReference>
<feature type="chain" id="PRO_5042018304" evidence="1">
    <location>
        <begin position="20"/>
        <end position="106"/>
    </location>
</feature>
<evidence type="ECO:0000313" key="3">
    <source>
        <dbReference type="Proteomes" id="UP001196509"/>
    </source>
</evidence>
<evidence type="ECO:0000313" key="2">
    <source>
        <dbReference type="EMBL" id="MBW8636385.1"/>
    </source>
</evidence>
<keyword evidence="3" id="KW-1185">Reference proteome</keyword>
<sequence length="106" mass="12203">MRVILLAGVLTMMVLPAQAINRYNVNKMQCRDVQAIVQQQGAAILRYPSKRVQGMTLYDRYVANSGWCEPGEWAKPGWVPTADRAKCPVRHCEDIDYWDDGPFRRF</sequence>
<dbReference type="Proteomes" id="UP001196509">
    <property type="component" value="Unassembled WGS sequence"/>
</dbReference>
<reference evidence="2" key="1">
    <citation type="submission" date="2021-08" db="EMBL/GenBank/DDBJ databases">
        <title>Hoeflea bacterium WL0058 sp. nov., isolated from the sediment.</title>
        <authorList>
            <person name="Wang L."/>
            <person name="Zhang D."/>
        </authorList>
    </citation>
    <scope>NUCLEOTIDE SEQUENCE</scope>
    <source>
        <strain evidence="2">WL0058</strain>
    </source>
</reference>
<feature type="signal peptide" evidence="1">
    <location>
        <begin position="1"/>
        <end position="19"/>
    </location>
</feature>
<name>A0AAE2ZKW1_9HYPH</name>
<keyword evidence="1" id="KW-0732">Signal</keyword>
<dbReference type="RefSeq" id="WP_220227073.1">
    <property type="nucleotide sequence ID" value="NZ_JAICBX010000001.1"/>
</dbReference>
<organism evidence="2 3">
    <name type="scientific">Flavimaribacter sediminis</name>
    <dbReference type="NCBI Taxonomy" id="2865987"/>
    <lineage>
        <taxon>Bacteria</taxon>
        <taxon>Pseudomonadati</taxon>
        <taxon>Pseudomonadota</taxon>
        <taxon>Alphaproteobacteria</taxon>
        <taxon>Hyphomicrobiales</taxon>
        <taxon>Rhizobiaceae</taxon>
        <taxon>Flavimaribacter</taxon>
    </lineage>
</organism>
<evidence type="ECO:0000256" key="1">
    <source>
        <dbReference type="SAM" id="SignalP"/>
    </source>
</evidence>